<sequence>MSDENIIKEEKQQPLEDDRHKEPAPSQLKEAIREQATEEDALPSAGDTLRKILGGDFLTTEVIRRQIGVIIIIAVFTMVYISNRYNCQQDLIEIDHLKTELKDAKYKALASSSELTEMCRESNVLDMLKNNKDSVLKIPTQPPYIITVPENE</sequence>
<proteinExistence type="predicted"/>
<dbReference type="RefSeq" id="WP_205104450.1">
    <property type="nucleotide sequence ID" value="NZ_JACJJG010000030.1"/>
</dbReference>
<keyword evidence="4" id="KW-1185">Reference proteome</keyword>
<protein>
    <recommendedName>
        <fullName evidence="5">Cell division protein FtsL</fullName>
    </recommendedName>
</protein>
<feature type="compositionally biased region" description="Basic and acidic residues" evidence="1">
    <location>
        <begin position="1"/>
        <end position="23"/>
    </location>
</feature>
<evidence type="ECO:0008006" key="5">
    <source>
        <dbReference type="Google" id="ProtNLM"/>
    </source>
</evidence>
<accession>A0A938WTX8</accession>
<evidence type="ECO:0000313" key="3">
    <source>
        <dbReference type="EMBL" id="MBM6673641.1"/>
    </source>
</evidence>
<dbReference type="Pfam" id="PF19579">
    <property type="entry name" value="FtsL_2"/>
    <property type="match status" value="1"/>
</dbReference>
<evidence type="ECO:0000313" key="4">
    <source>
        <dbReference type="Proteomes" id="UP000706891"/>
    </source>
</evidence>
<reference evidence="3" key="2">
    <citation type="journal article" date="2021" name="Sci. Rep.">
        <title>The distribution of antibiotic resistance genes in chicken gut microbiota commensals.</title>
        <authorList>
            <person name="Juricova H."/>
            <person name="Matiasovicova J."/>
            <person name="Kubasova T."/>
            <person name="Cejkova D."/>
            <person name="Rychlik I."/>
        </authorList>
    </citation>
    <scope>NUCLEOTIDE SEQUENCE</scope>
    <source>
        <strain evidence="3">An824</strain>
    </source>
</reference>
<reference evidence="3" key="1">
    <citation type="submission" date="2020-08" db="EMBL/GenBank/DDBJ databases">
        <authorList>
            <person name="Cejkova D."/>
            <person name="Kubasova T."/>
            <person name="Jahodarova E."/>
            <person name="Rychlik I."/>
        </authorList>
    </citation>
    <scope>NUCLEOTIDE SEQUENCE</scope>
    <source>
        <strain evidence="3">An824</strain>
    </source>
</reference>
<gene>
    <name evidence="3" type="ORF">H6A34_07110</name>
</gene>
<keyword evidence="2" id="KW-0472">Membrane</keyword>
<organism evidence="3 4">
    <name type="scientific">Marseilla massiliensis</name>
    <dbReference type="NCBI Taxonomy" id="1841864"/>
    <lineage>
        <taxon>Bacteria</taxon>
        <taxon>Pseudomonadati</taxon>
        <taxon>Bacteroidota</taxon>
        <taxon>Bacteroidia</taxon>
        <taxon>Bacteroidales</taxon>
        <taxon>Prevotellaceae</taxon>
        <taxon>Marseilla</taxon>
    </lineage>
</organism>
<evidence type="ECO:0000256" key="1">
    <source>
        <dbReference type="SAM" id="MobiDB-lite"/>
    </source>
</evidence>
<feature type="transmembrane region" description="Helical" evidence="2">
    <location>
        <begin position="63"/>
        <end position="81"/>
    </location>
</feature>
<dbReference type="AlphaFoldDB" id="A0A938WTX8"/>
<keyword evidence="2" id="KW-0812">Transmembrane</keyword>
<evidence type="ECO:0000256" key="2">
    <source>
        <dbReference type="SAM" id="Phobius"/>
    </source>
</evidence>
<dbReference type="EMBL" id="JACJJG010000030">
    <property type="protein sequence ID" value="MBM6673641.1"/>
    <property type="molecule type" value="Genomic_DNA"/>
</dbReference>
<keyword evidence="2" id="KW-1133">Transmembrane helix</keyword>
<dbReference type="Proteomes" id="UP000706891">
    <property type="component" value="Unassembled WGS sequence"/>
</dbReference>
<dbReference type="InterPro" id="IPR045755">
    <property type="entry name" value="FtsL-like"/>
</dbReference>
<name>A0A938WTX8_9BACT</name>
<feature type="region of interest" description="Disordered" evidence="1">
    <location>
        <begin position="1"/>
        <end position="40"/>
    </location>
</feature>
<comment type="caution">
    <text evidence="3">The sequence shown here is derived from an EMBL/GenBank/DDBJ whole genome shotgun (WGS) entry which is preliminary data.</text>
</comment>